<dbReference type="Proteomes" id="UP000262029">
    <property type="component" value="Chromosome"/>
</dbReference>
<evidence type="ECO:0000313" key="3">
    <source>
        <dbReference type="EMBL" id="RXI25534.1"/>
    </source>
</evidence>
<dbReference type="EMBL" id="CP032099">
    <property type="protein sequence ID" value="AXX84762.1"/>
    <property type="molecule type" value="Genomic_DNA"/>
</dbReference>
<sequence length="1342" mass="160206">MAYSESDTRANLIDPKLEQSQFEEKQYFIKRKFETQNIQEKQTVEFENILVNNISVILGEPASGKTKQLKQFEKENSDDVHFVELVNIETESNLELVQNKKYILLDSIDEALRVKNINSKELQNKLTSYIQKCQKINPEIKFVITCRQFEWKEYFNNELKKLDKEFIIYQILDLEKDDINELLKQNKINQDEFWKYILDNFLDSLLKNILIVQSIIKNYNEYKSKIITYIDIYKDIIKKQLSIKGKDREDILSKDLAKDINISSSLATYMILNRKATILLDNLSILVDELYKIDNKSISFDELNLVLSTALFKKNGNEFDFSHTTIKEFLMAYFINEKELDIKTIKELFSHELRFYEEFEEVIIYLTNLNSDLFDDFVQFDPFIFKRHPLLNEKQQEKLLISMLFKLKNEKSMAWGRWSDFEGTTLVKFDKLKLSTLIQKTIKPSDVNKLVFAYLIALLEYNYSKEMEDLIFTYLENYSNDNLGNKNLIELIQDNFIDEFKFNKRLYSFLQDKKLINSNTDIIYLKDFQTLLFESLYGIKYINRYGSDKKAHLVDTGFEFDKLLELLDSIPARQLEYIVPYLKSIDTLKWLDYIQSKQEEENYDIYCWCIYAVLIHNNSKDSIKRVFEFLITNFCNMYNHEFDEMSLDFQRIADNFWEVYFSSEIKIFCYLDGLLKFLKISLEDIKKAVLKYPIENYVKHYERLKFNEDIDKYLMQNNIFETYIISSNKYWEEQRKINAEKLQKKLLENEEYQQRIQSEAENKKICEESLKSLATKQDFYNVFSCEKIYNEKNQNKLHELLTDEEHAKLLNFIKDDFIKDETYKEIRKRITSNSYSVFPTALYIYLFQNIDSNEVSNLVHSKEDFEKIFFHTFRFHKIEEEYFVILAREYFDYFIESLHELIRLSFTQNENTDLVNLYQFIEIIQKIDKFDKNSLLNIIDYFLDLDKNILKSIKEKHKVEQILKIISLDYQCYDFIDELRIIDKDRAFLYLEYLFKIDFEKTLDKYFIEYQKEPTYIKFCKLKKLYANIKNKLGIKVKDNYDKNKYDKPNINQSKIKLFKDLILALKNSVKNEDLEDKYIFIIVSDYYEFFYEYERPTGVYSPNIYSAMNEYINSIFNYLSATSSHIEVLEKLSKSINTRLGDISKYHLQLAYNNKNKDRNYSNSYYKKIFDKDNLMNDSKFTKLKNKWGELTMFEKIGAIGSVASIVGLVLYFMPTSSASNNISVNNNNQSPIIQENHGNIIYNIDNSKNQITNNNIEISNKIDNFINQATSNIQGKNQEEQKNINTKIFILEEAKKINEKDITLDAKNNECKNQAINAKNLLNHNADIINQICDEIFQIK</sequence>
<evidence type="ECO:0000256" key="1">
    <source>
        <dbReference type="SAM" id="Coils"/>
    </source>
</evidence>
<proteinExistence type="predicted"/>
<dbReference type="InterPro" id="IPR027417">
    <property type="entry name" value="P-loop_NTPase"/>
</dbReference>
<accession>A0AAD0WNC7</accession>
<keyword evidence="1" id="KW-0175">Coiled coil</keyword>
<dbReference type="GeneID" id="61750705"/>
<dbReference type="EMBL" id="NXIC01000004">
    <property type="protein sequence ID" value="RXI25534.1"/>
    <property type="molecule type" value="Genomic_DNA"/>
</dbReference>
<protein>
    <submittedName>
        <fullName evidence="2">Uncharacterized protein</fullName>
    </submittedName>
</protein>
<gene>
    <name evidence="2" type="ORF">ASKIR_0952</name>
    <name evidence="3" type="ORF">CP959_07065</name>
</gene>
<evidence type="ECO:0000313" key="2">
    <source>
        <dbReference type="EMBL" id="AXX84762.1"/>
    </source>
</evidence>
<name>A0AAD0WNC7_9BACT</name>
<evidence type="ECO:0000313" key="5">
    <source>
        <dbReference type="Proteomes" id="UP000290580"/>
    </source>
</evidence>
<evidence type="ECO:0000313" key="4">
    <source>
        <dbReference type="Proteomes" id="UP000262029"/>
    </source>
</evidence>
<keyword evidence="5" id="KW-1185">Reference proteome</keyword>
<reference evidence="2 4" key="2">
    <citation type="submission" date="2018-08" db="EMBL/GenBank/DDBJ databases">
        <title>Complete genome of the Arcobacter skirrowii type strain LMG 6621.</title>
        <authorList>
            <person name="Miller W.G."/>
            <person name="Yee E."/>
            <person name="Bono J.L."/>
        </authorList>
    </citation>
    <scope>NUCLEOTIDE SEQUENCE [LARGE SCALE GENOMIC DNA]</scope>
    <source>
        <strain evidence="2 4">CCUG 10374</strain>
    </source>
</reference>
<reference evidence="3 5" key="1">
    <citation type="submission" date="2017-09" db="EMBL/GenBank/DDBJ databases">
        <title>Genomics of the genus Arcobacter.</title>
        <authorList>
            <person name="Perez-Cataluna A."/>
            <person name="Figueras M.J."/>
            <person name="Salas-Masso N."/>
        </authorList>
    </citation>
    <scope>NUCLEOTIDE SEQUENCE [LARGE SCALE GENOMIC DNA]</scope>
    <source>
        <strain evidence="3 5">LMG 6621</strain>
    </source>
</reference>
<organism evidence="2 4">
    <name type="scientific">Aliarcobacter skirrowii CCUG 10374</name>
    <dbReference type="NCBI Taxonomy" id="1032239"/>
    <lineage>
        <taxon>Bacteria</taxon>
        <taxon>Pseudomonadati</taxon>
        <taxon>Campylobacterota</taxon>
        <taxon>Epsilonproteobacteria</taxon>
        <taxon>Campylobacterales</taxon>
        <taxon>Arcobacteraceae</taxon>
        <taxon>Aliarcobacter</taxon>
    </lineage>
</organism>
<dbReference type="SUPFAM" id="SSF52540">
    <property type="entry name" value="P-loop containing nucleoside triphosphate hydrolases"/>
    <property type="match status" value="1"/>
</dbReference>
<feature type="coiled-coil region" evidence="1">
    <location>
        <begin position="730"/>
        <end position="769"/>
    </location>
</feature>
<dbReference type="RefSeq" id="WP_115588615.1">
    <property type="nucleotide sequence ID" value="NZ_CP032099.1"/>
</dbReference>
<dbReference type="Proteomes" id="UP000290580">
    <property type="component" value="Unassembled WGS sequence"/>
</dbReference>